<dbReference type="Proteomes" id="UP001141552">
    <property type="component" value="Unassembled WGS sequence"/>
</dbReference>
<evidence type="ECO:0000313" key="1">
    <source>
        <dbReference type="EMBL" id="KAJ4844312.1"/>
    </source>
</evidence>
<sequence>MSCSLEVSSTTLLKRVTLQIVGTVKLLFTRWIAQEWANRFGSWVAASSGQYNKASTFLSEMLATSDVNPDLFAFNILVDIHRTNKYSEYVKELLCHTCKSRRDTD</sequence>
<reference evidence="1" key="2">
    <citation type="journal article" date="2023" name="Plants (Basel)">
        <title>Annotation of the Turnera subulata (Passifloraceae) Draft Genome Reveals the S-Locus Evolved after the Divergence of Turneroideae from Passifloroideae in a Stepwise Manner.</title>
        <authorList>
            <person name="Henning P.M."/>
            <person name="Roalson E.H."/>
            <person name="Mir W."/>
            <person name="McCubbin A.G."/>
            <person name="Shore J.S."/>
        </authorList>
    </citation>
    <scope>NUCLEOTIDE SEQUENCE</scope>
    <source>
        <strain evidence="1">F60SS</strain>
    </source>
</reference>
<accession>A0A9Q0G8T3</accession>
<reference evidence="1" key="1">
    <citation type="submission" date="2022-02" db="EMBL/GenBank/DDBJ databases">
        <authorList>
            <person name="Henning P.M."/>
            <person name="McCubbin A.G."/>
            <person name="Shore J.S."/>
        </authorList>
    </citation>
    <scope>NUCLEOTIDE SEQUENCE</scope>
    <source>
        <strain evidence="1">F60SS</strain>
        <tissue evidence="1">Leaves</tissue>
    </source>
</reference>
<proteinExistence type="predicted"/>
<evidence type="ECO:0000313" key="2">
    <source>
        <dbReference type="Proteomes" id="UP001141552"/>
    </source>
</evidence>
<gene>
    <name evidence="1" type="ORF">Tsubulata_016372</name>
</gene>
<name>A0A9Q0G8T3_9ROSI</name>
<dbReference type="AlphaFoldDB" id="A0A9Q0G8T3"/>
<dbReference type="OrthoDB" id="42736at2759"/>
<comment type="caution">
    <text evidence="1">The sequence shown here is derived from an EMBL/GenBank/DDBJ whole genome shotgun (WGS) entry which is preliminary data.</text>
</comment>
<keyword evidence="2" id="KW-1185">Reference proteome</keyword>
<dbReference type="EMBL" id="JAKUCV010001989">
    <property type="protein sequence ID" value="KAJ4844312.1"/>
    <property type="molecule type" value="Genomic_DNA"/>
</dbReference>
<evidence type="ECO:0008006" key="3">
    <source>
        <dbReference type="Google" id="ProtNLM"/>
    </source>
</evidence>
<organism evidence="1 2">
    <name type="scientific">Turnera subulata</name>
    <dbReference type="NCBI Taxonomy" id="218843"/>
    <lineage>
        <taxon>Eukaryota</taxon>
        <taxon>Viridiplantae</taxon>
        <taxon>Streptophyta</taxon>
        <taxon>Embryophyta</taxon>
        <taxon>Tracheophyta</taxon>
        <taxon>Spermatophyta</taxon>
        <taxon>Magnoliopsida</taxon>
        <taxon>eudicotyledons</taxon>
        <taxon>Gunneridae</taxon>
        <taxon>Pentapetalae</taxon>
        <taxon>rosids</taxon>
        <taxon>fabids</taxon>
        <taxon>Malpighiales</taxon>
        <taxon>Passifloraceae</taxon>
        <taxon>Turnera</taxon>
    </lineage>
</organism>
<protein>
    <recommendedName>
        <fullName evidence="3">Pentatricopeptide repeat-containing protein</fullName>
    </recommendedName>
</protein>